<keyword evidence="1" id="KW-1133">Transmembrane helix</keyword>
<accession>A0A420YDW1</accession>
<reference evidence="2 3" key="1">
    <citation type="submission" date="2018-08" db="EMBL/GenBank/DDBJ databases">
        <title>Draft genome of the lignicolous fungus Coniochaeta pulveracea.</title>
        <authorList>
            <person name="Borstlap C.J."/>
            <person name="De Witt R.N."/>
            <person name="Botha A."/>
            <person name="Volschenk H."/>
        </authorList>
    </citation>
    <scope>NUCLEOTIDE SEQUENCE [LARGE SCALE GENOMIC DNA]</scope>
    <source>
        <strain evidence="2 3">CAB683</strain>
    </source>
</reference>
<sequence>MANLLLFETTESIIEVLWDIALAFFIVRLAFIYFLLTLVSGAAVNYLSQHIPLPPSLLTPSLLLLSVACTKFLVSHYEIPAVPGFRLAIGLVGGVFMMVAEALWGLGMGTAALGLGPGTGYGTMVACLIGFSSMPLLLMLVEKREHGEQKKETWHGHEEKSVVDAVPTISIKEKKAVDSQK</sequence>
<gene>
    <name evidence="2" type="ORF">DL546_004256</name>
</gene>
<comment type="caution">
    <text evidence="2">The sequence shown here is derived from an EMBL/GenBank/DDBJ whole genome shotgun (WGS) entry which is preliminary data.</text>
</comment>
<dbReference type="OrthoDB" id="4847749at2759"/>
<proteinExistence type="predicted"/>
<dbReference type="Proteomes" id="UP000275385">
    <property type="component" value="Unassembled WGS sequence"/>
</dbReference>
<feature type="transmembrane region" description="Helical" evidence="1">
    <location>
        <begin position="119"/>
        <end position="141"/>
    </location>
</feature>
<feature type="transmembrane region" description="Helical" evidence="1">
    <location>
        <begin position="12"/>
        <end position="36"/>
    </location>
</feature>
<feature type="transmembrane region" description="Helical" evidence="1">
    <location>
        <begin position="86"/>
        <end position="107"/>
    </location>
</feature>
<evidence type="ECO:0000313" key="3">
    <source>
        <dbReference type="Proteomes" id="UP000275385"/>
    </source>
</evidence>
<protein>
    <submittedName>
        <fullName evidence="2">Uncharacterized protein</fullName>
    </submittedName>
</protein>
<evidence type="ECO:0000256" key="1">
    <source>
        <dbReference type="SAM" id="Phobius"/>
    </source>
</evidence>
<keyword evidence="1" id="KW-0472">Membrane</keyword>
<keyword evidence="3" id="KW-1185">Reference proteome</keyword>
<keyword evidence="1" id="KW-0812">Transmembrane</keyword>
<evidence type="ECO:0000313" key="2">
    <source>
        <dbReference type="EMBL" id="RKU46078.1"/>
    </source>
</evidence>
<name>A0A420YDW1_9PEZI</name>
<dbReference type="EMBL" id="QVQW01000016">
    <property type="protein sequence ID" value="RKU46078.1"/>
    <property type="molecule type" value="Genomic_DNA"/>
</dbReference>
<organism evidence="2 3">
    <name type="scientific">Coniochaeta pulveracea</name>
    <dbReference type="NCBI Taxonomy" id="177199"/>
    <lineage>
        <taxon>Eukaryota</taxon>
        <taxon>Fungi</taxon>
        <taxon>Dikarya</taxon>
        <taxon>Ascomycota</taxon>
        <taxon>Pezizomycotina</taxon>
        <taxon>Sordariomycetes</taxon>
        <taxon>Sordariomycetidae</taxon>
        <taxon>Coniochaetales</taxon>
        <taxon>Coniochaetaceae</taxon>
        <taxon>Coniochaeta</taxon>
    </lineage>
</organism>
<feature type="transmembrane region" description="Helical" evidence="1">
    <location>
        <begin position="56"/>
        <end position="74"/>
    </location>
</feature>
<dbReference type="AlphaFoldDB" id="A0A420YDW1"/>